<feature type="region of interest" description="Disordered" evidence="2">
    <location>
        <begin position="257"/>
        <end position="276"/>
    </location>
</feature>
<dbReference type="PANTHER" id="PTHR34409">
    <property type="entry name" value="SET DOMAIN-CONTAINING PROTEIN"/>
    <property type="match status" value="1"/>
</dbReference>
<evidence type="ECO:0000256" key="1">
    <source>
        <dbReference type="SAM" id="Coils"/>
    </source>
</evidence>
<dbReference type="EMBL" id="MNAD01000424">
    <property type="protein sequence ID" value="OJT13130.1"/>
    <property type="molecule type" value="Genomic_DNA"/>
</dbReference>
<evidence type="ECO:0000256" key="2">
    <source>
        <dbReference type="SAM" id="MobiDB-lite"/>
    </source>
</evidence>
<feature type="region of interest" description="Disordered" evidence="2">
    <location>
        <begin position="1"/>
        <end position="109"/>
    </location>
</feature>
<feature type="coiled-coil region" evidence="1">
    <location>
        <begin position="301"/>
        <end position="335"/>
    </location>
</feature>
<evidence type="ECO:0000313" key="4">
    <source>
        <dbReference type="Proteomes" id="UP000184267"/>
    </source>
</evidence>
<dbReference type="PANTHER" id="PTHR34409:SF1">
    <property type="entry name" value="MYB-LIKE DOMAIN-CONTAINING PROTEIN"/>
    <property type="match status" value="1"/>
</dbReference>
<gene>
    <name evidence="3" type="ORF">TRAPUB_10324</name>
</gene>
<keyword evidence="1" id="KW-0175">Coiled coil</keyword>
<accession>A0A1M2W028</accession>
<reference evidence="3 4" key="1">
    <citation type="submission" date="2016-10" db="EMBL/GenBank/DDBJ databases">
        <title>Genome sequence of the basidiomycete white-rot fungus Trametes pubescens.</title>
        <authorList>
            <person name="Makela M.R."/>
            <person name="Granchi Z."/>
            <person name="Peng M."/>
            <person name="De Vries R.P."/>
            <person name="Grigoriev I."/>
            <person name="Riley R."/>
            <person name="Hilden K."/>
        </authorList>
    </citation>
    <scope>NUCLEOTIDE SEQUENCE [LARGE SCALE GENOMIC DNA]</scope>
    <source>
        <strain evidence="3 4">FBCC735</strain>
    </source>
</reference>
<dbReference type="Proteomes" id="UP000184267">
    <property type="component" value="Unassembled WGS sequence"/>
</dbReference>
<protein>
    <submittedName>
        <fullName evidence="3">Uncharacterized protein</fullName>
    </submittedName>
</protein>
<comment type="caution">
    <text evidence="3">The sequence shown here is derived from an EMBL/GenBank/DDBJ whole genome shotgun (WGS) entry which is preliminary data.</text>
</comment>
<evidence type="ECO:0000313" key="3">
    <source>
        <dbReference type="EMBL" id="OJT13130.1"/>
    </source>
</evidence>
<dbReference type="AlphaFoldDB" id="A0A1M2W028"/>
<dbReference type="OrthoDB" id="2758145at2759"/>
<organism evidence="3 4">
    <name type="scientific">Trametes pubescens</name>
    <name type="common">White-rot fungus</name>
    <dbReference type="NCBI Taxonomy" id="154538"/>
    <lineage>
        <taxon>Eukaryota</taxon>
        <taxon>Fungi</taxon>
        <taxon>Dikarya</taxon>
        <taxon>Basidiomycota</taxon>
        <taxon>Agaricomycotina</taxon>
        <taxon>Agaricomycetes</taxon>
        <taxon>Polyporales</taxon>
        <taxon>Polyporaceae</taxon>
        <taxon>Trametes</taxon>
    </lineage>
</organism>
<proteinExistence type="predicted"/>
<dbReference type="OMA" id="TIELMHS"/>
<keyword evidence="4" id="KW-1185">Reference proteome</keyword>
<feature type="compositionally biased region" description="Basic and acidic residues" evidence="2">
    <location>
        <begin position="51"/>
        <end position="65"/>
    </location>
</feature>
<name>A0A1M2W028_TRAPU</name>
<feature type="compositionally biased region" description="Low complexity" evidence="2">
    <location>
        <begin position="67"/>
        <end position="81"/>
    </location>
</feature>
<sequence>MTHASSWRTPAQPHQLPVHPSLADLAQSPPSSPVQEYKFSDLMSAAGKGMAKVDKGKKRASEPDKLPPAAKKAKVPANTAPTSAAKGKGRQPAAKPPAVPQGGRQPGASNYTEEDLEALLDLVGTDLPIGQTMWQRITDDFNEWAGRNNRPARTQKPLKTKFEAVRYSLNLRHQHTLTALQLVRTTKPTGNATLPPHVARAWQIEDLINEKVHLRTLDDSEIADNIEPEVDADSDVEIIEAPSSSRKKTQPVMKAFQTPAGAAGSATPRTMSTPAPRRGAQAQEFMSAVTASLDPAYRESRDDARFARKFAQDELQRMTQENRDLRARNDTLTDRLHTQSLQVQQQLTEVTRLQARLDTIELMHSIVPAELLLRALGLAHMPPAAGPPLLLLVNTHCLPLLINAHHRQLLVNARCPPLLVNTCRPSLHSILLYINPPLLFCHSDKAGPSPVGPLCM</sequence>
<dbReference type="STRING" id="154538.A0A1M2W028"/>